<reference evidence="1" key="1">
    <citation type="submission" date="2014-09" db="EMBL/GenBank/DDBJ databases">
        <authorList>
            <person name="Magalhaes I.L.F."/>
            <person name="Oliveira U."/>
            <person name="Santos F.R."/>
            <person name="Vidigal T.H.D.A."/>
            <person name="Brescovit A.D."/>
            <person name="Santos A.J."/>
        </authorList>
    </citation>
    <scope>NUCLEOTIDE SEQUENCE</scope>
    <source>
        <tissue evidence="1">Shoot tissue taken approximately 20 cm above the soil surface</tissue>
    </source>
</reference>
<protein>
    <submittedName>
        <fullName evidence="1">Uncharacterized protein</fullName>
    </submittedName>
</protein>
<name>A0A0A9A4X6_ARUDO</name>
<accession>A0A0A9A4X6</accession>
<evidence type="ECO:0000313" key="1">
    <source>
        <dbReference type="EMBL" id="JAD46724.1"/>
    </source>
</evidence>
<reference evidence="1" key="2">
    <citation type="journal article" date="2015" name="Data Brief">
        <title>Shoot transcriptome of the giant reed, Arundo donax.</title>
        <authorList>
            <person name="Barrero R.A."/>
            <person name="Guerrero F.D."/>
            <person name="Moolhuijzen P."/>
            <person name="Goolsby J.A."/>
            <person name="Tidwell J."/>
            <person name="Bellgard S.E."/>
            <person name="Bellgard M.I."/>
        </authorList>
    </citation>
    <scope>NUCLEOTIDE SEQUENCE</scope>
    <source>
        <tissue evidence="1">Shoot tissue taken approximately 20 cm above the soil surface</tissue>
    </source>
</reference>
<proteinExistence type="predicted"/>
<dbReference type="EMBL" id="GBRH01251171">
    <property type="protein sequence ID" value="JAD46724.1"/>
    <property type="molecule type" value="Transcribed_RNA"/>
</dbReference>
<organism evidence="1">
    <name type="scientific">Arundo donax</name>
    <name type="common">Giant reed</name>
    <name type="synonym">Donax arundinaceus</name>
    <dbReference type="NCBI Taxonomy" id="35708"/>
    <lineage>
        <taxon>Eukaryota</taxon>
        <taxon>Viridiplantae</taxon>
        <taxon>Streptophyta</taxon>
        <taxon>Embryophyta</taxon>
        <taxon>Tracheophyta</taxon>
        <taxon>Spermatophyta</taxon>
        <taxon>Magnoliopsida</taxon>
        <taxon>Liliopsida</taxon>
        <taxon>Poales</taxon>
        <taxon>Poaceae</taxon>
        <taxon>PACMAD clade</taxon>
        <taxon>Arundinoideae</taxon>
        <taxon>Arundineae</taxon>
        <taxon>Arundo</taxon>
    </lineage>
</organism>
<dbReference type="AlphaFoldDB" id="A0A0A9A4X6"/>
<sequence>MANSVCVAVPSLLSAHRSASSIPTTVTQWCRSAAATCYLLWHIASCCCAPCAMSCSQLEEVVLVADLAMRRGATRWWDAWWTSTGTAAGCWTGTRTSWRRRRRRRSWWTGSARGAPW</sequence>